<evidence type="ECO:0000313" key="1">
    <source>
        <dbReference type="EMBL" id="QHT97043.1"/>
    </source>
</evidence>
<dbReference type="Gene3D" id="2.60.120.40">
    <property type="match status" value="1"/>
</dbReference>
<accession>A0A6C0J077</accession>
<protein>
    <submittedName>
        <fullName evidence="1">Uncharacterized protein</fullName>
    </submittedName>
</protein>
<dbReference type="EMBL" id="MN740271">
    <property type="protein sequence ID" value="QHT97043.1"/>
    <property type="molecule type" value="Genomic_DNA"/>
</dbReference>
<sequence length="471" mass="49351">MSVNYEISDVFNYSYTGTISTTGTGSGAVAEVATADADGVYAALTQGQYFVLYSANDTTGYYLWMDTVGDQTTGDPAPPGLTEIALNVSDAMSDNSIASEIIQRINAVAGANFTATGPIREVTTLTIGNPNNLELGANPADYVIFFNGAGAQHYFWASNGTNTDPAPGGTGHAVTWNASANTLASNFSTTIDAVTGFRTSVLTNVVTVTNIEGASVTNASTSDAVELAVVVTTNGVGLVTDELVTITNVATGPCTDINNTNATLAPVTSLDVAVTTQGRNAASSSTGLMYRDASNNNEVRLLGASPNVGYVLTTTAANVIAWASPSGSNNTAFMANKTALSQTIANDDLLTTYTTITWNEVIDEGTAFATNVYTVPSTGIYHFGVDLEWSTTTKTNKGERVCRIRNTTSPATLLEVREQVNSDNSIAFWQRLLTIALVSSSQVVAVQVTQNSKSNQTVGVNSQFFGYMIEP</sequence>
<organism evidence="1">
    <name type="scientific">viral metagenome</name>
    <dbReference type="NCBI Taxonomy" id="1070528"/>
    <lineage>
        <taxon>unclassified sequences</taxon>
        <taxon>metagenomes</taxon>
        <taxon>organismal metagenomes</taxon>
    </lineage>
</organism>
<dbReference type="AlphaFoldDB" id="A0A6C0J077"/>
<proteinExistence type="predicted"/>
<dbReference type="InterPro" id="IPR008983">
    <property type="entry name" value="Tumour_necrosis_fac-like_dom"/>
</dbReference>
<reference evidence="1" key="1">
    <citation type="journal article" date="2020" name="Nature">
        <title>Giant virus diversity and host interactions through global metagenomics.</title>
        <authorList>
            <person name="Schulz F."/>
            <person name="Roux S."/>
            <person name="Paez-Espino D."/>
            <person name="Jungbluth S."/>
            <person name="Walsh D.A."/>
            <person name="Denef V.J."/>
            <person name="McMahon K.D."/>
            <person name="Konstantinidis K.T."/>
            <person name="Eloe-Fadrosh E.A."/>
            <person name="Kyrpides N.C."/>
            <person name="Woyke T."/>
        </authorList>
    </citation>
    <scope>NUCLEOTIDE SEQUENCE</scope>
    <source>
        <strain evidence="1">GVMAG-M-3300024510-1</strain>
    </source>
</reference>
<name>A0A6C0J077_9ZZZZ</name>